<dbReference type="OrthoDB" id="6351704at2759"/>
<organism evidence="1 2">
    <name type="scientific">Penaeus vannamei</name>
    <name type="common">Whiteleg shrimp</name>
    <name type="synonym">Litopenaeus vannamei</name>
    <dbReference type="NCBI Taxonomy" id="6689"/>
    <lineage>
        <taxon>Eukaryota</taxon>
        <taxon>Metazoa</taxon>
        <taxon>Ecdysozoa</taxon>
        <taxon>Arthropoda</taxon>
        <taxon>Crustacea</taxon>
        <taxon>Multicrustacea</taxon>
        <taxon>Malacostraca</taxon>
        <taxon>Eumalacostraca</taxon>
        <taxon>Eucarida</taxon>
        <taxon>Decapoda</taxon>
        <taxon>Dendrobranchiata</taxon>
        <taxon>Penaeoidea</taxon>
        <taxon>Penaeidae</taxon>
        <taxon>Penaeus</taxon>
    </lineage>
</organism>
<dbReference type="Proteomes" id="UP000283509">
    <property type="component" value="Unassembled WGS sequence"/>
</dbReference>
<reference evidence="1 2" key="1">
    <citation type="submission" date="2018-04" db="EMBL/GenBank/DDBJ databases">
        <authorList>
            <person name="Zhang X."/>
            <person name="Yuan J."/>
            <person name="Li F."/>
            <person name="Xiang J."/>
        </authorList>
    </citation>
    <scope>NUCLEOTIDE SEQUENCE [LARGE SCALE GENOMIC DNA]</scope>
    <source>
        <tissue evidence="1">Muscle</tissue>
    </source>
</reference>
<protein>
    <submittedName>
        <fullName evidence="1">Uncharacterized protein</fullName>
    </submittedName>
</protein>
<evidence type="ECO:0000313" key="1">
    <source>
        <dbReference type="EMBL" id="ROT74236.1"/>
    </source>
</evidence>
<reference evidence="1 2" key="2">
    <citation type="submission" date="2019-01" db="EMBL/GenBank/DDBJ databases">
        <title>The decoding of complex shrimp genome reveals the adaptation for benthos swimmer, frequently molting mechanism and breeding impact on genome.</title>
        <authorList>
            <person name="Sun Y."/>
            <person name="Gao Y."/>
            <person name="Yu Y."/>
        </authorList>
    </citation>
    <scope>NUCLEOTIDE SEQUENCE [LARGE SCALE GENOMIC DNA]</scope>
    <source>
        <tissue evidence="1">Muscle</tissue>
    </source>
</reference>
<sequence length="226" mass="25223">MISSADRASPPPPSFQLGDHTYELLVYIQFDKWVQQVIDEQVHVRCRLEREAGELKAVAQLVTLRNKASSRSRAEDGLVVEWEPLPLPAELLQWQKNRPEGNSEPISCWMDIVRGDSLNGKPVMDHLLVGDDTTMVLKIRQSKGLDTRITSCVAHDGSGEQAQDLIDEHGIKSNPKTGVKVAHSTFKAFKFPDRDNLHLRCTVLVCLGSCNLVSLRVDIRSMNGIS</sequence>
<dbReference type="AlphaFoldDB" id="A0A3R7PQV4"/>
<dbReference type="PANTHER" id="PTHR46560:SF5">
    <property type="entry name" value="CYPHER, ISOFORM B"/>
    <property type="match status" value="1"/>
</dbReference>
<name>A0A3R7PQV4_PENVA</name>
<comment type="caution">
    <text evidence="1">The sequence shown here is derived from an EMBL/GenBank/DDBJ whole genome shotgun (WGS) entry which is preliminary data.</text>
</comment>
<gene>
    <name evidence="1" type="ORF">C7M84_007264</name>
</gene>
<keyword evidence="2" id="KW-1185">Reference proteome</keyword>
<proteinExistence type="predicted"/>
<accession>A0A3R7PQV4</accession>
<evidence type="ECO:0000313" key="2">
    <source>
        <dbReference type="Proteomes" id="UP000283509"/>
    </source>
</evidence>
<dbReference type="PANTHER" id="PTHR46560">
    <property type="entry name" value="CYPHER, ISOFORM B"/>
    <property type="match status" value="1"/>
</dbReference>
<dbReference type="EMBL" id="QCYY01001919">
    <property type="protein sequence ID" value="ROT74236.1"/>
    <property type="molecule type" value="Genomic_DNA"/>
</dbReference>